<sequence length="168" mass="18518">MVENAVVARPADTAGRQRPRWALFGMDNLTPARRGWLIAVVSLAVLLTVMGLLLIAGAWRDDHAIESRMGHADADVLSVAFDRTVVRFTTPDGSSHSPFNGVLYPQDLQAGQRVQVEYDTSHPDDLVRVAGRDYRLAFLPVGMMVGITWAVAAGLIWWLRRPRTPATT</sequence>
<evidence type="ECO:0000313" key="2">
    <source>
        <dbReference type="EMBL" id="MBB5893145.1"/>
    </source>
</evidence>
<proteinExistence type="predicted"/>
<name>A0A7W9KIC3_9PSEU</name>
<organism evidence="2 3">
    <name type="scientific">Kutzneria kofuensis</name>
    <dbReference type="NCBI Taxonomy" id="103725"/>
    <lineage>
        <taxon>Bacteria</taxon>
        <taxon>Bacillati</taxon>
        <taxon>Actinomycetota</taxon>
        <taxon>Actinomycetes</taxon>
        <taxon>Pseudonocardiales</taxon>
        <taxon>Pseudonocardiaceae</taxon>
        <taxon>Kutzneria</taxon>
    </lineage>
</organism>
<dbReference type="Proteomes" id="UP000585638">
    <property type="component" value="Unassembled WGS sequence"/>
</dbReference>
<keyword evidence="1" id="KW-1133">Transmembrane helix</keyword>
<accession>A0A7W9KIC3</accession>
<feature type="transmembrane region" description="Helical" evidence="1">
    <location>
        <begin position="36"/>
        <end position="59"/>
    </location>
</feature>
<evidence type="ECO:0008006" key="4">
    <source>
        <dbReference type="Google" id="ProtNLM"/>
    </source>
</evidence>
<gene>
    <name evidence="2" type="ORF">BJ998_004341</name>
</gene>
<comment type="caution">
    <text evidence="2">The sequence shown here is derived from an EMBL/GenBank/DDBJ whole genome shotgun (WGS) entry which is preliminary data.</text>
</comment>
<protein>
    <recommendedName>
        <fullName evidence="4">DUF3592 domain-containing protein</fullName>
    </recommendedName>
</protein>
<dbReference type="EMBL" id="JACHIR010000001">
    <property type="protein sequence ID" value="MBB5893145.1"/>
    <property type="molecule type" value="Genomic_DNA"/>
</dbReference>
<dbReference type="AlphaFoldDB" id="A0A7W9KIC3"/>
<dbReference type="RefSeq" id="WP_312890264.1">
    <property type="nucleotide sequence ID" value="NZ_BAAAWY010000022.1"/>
</dbReference>
<feature type="transmembrane region" description="Helical" evidence="1">
    <location>
        <begin position="136"/>
        <end position="159"/>
    </location>
</feature>
<evidence type="ECO:0000256" key="1">
    <source>
        <dbReference type="SAM" id="Phobius"/>
    </source>
</evidence>
<keyword evidence="1" id="KW-0812">Transmembrane</keyword>
<reference evidence="2 3" key="1">
    <citation type="submission" date="2020-08" db="EMBL/GenBank/DDBJ databases">
        <title>Sequencing the genomes of 1000 actinobacteria strains.</title>
        <authorList>
            <person name="Klenk H.-P."/>
        </authorList>
    </citation>
    <scope>NUCLEOTIDE SEQUENCE [LARGE SCALE GENOMIC DNA]</scope>
    <source>
        <strain evidence="2 3">DSM 43851</strain>
    </source>
</reference>
<evidence type="ECO:0000313" key="3">
    <source>
        <dbReference type="Proteomes" id="UP000585638"/>
    </source>
</evidence>
<keyword evidence="3" id="KW-1185">Reference proteome</keyword>
<keyword evidence="1" id="KW-0472">Membrane</keyword>